<feature type="transmembrane region" description="Helical" evidence="12">
    <location>
        <begin position="247"/>
        <end position="264"/>
    </location>
</feature>
<keyword evidence="4" id="KW-1003">Cell membrane</keyword>
<accession>A0A6L3ZI34</accession>
<dbReference type="GO" id="GO:0006814">
    <property type="term" value="P:sodium ion transport"/>
    <property type="evidence" value="ECO:0007669"/>
    <property type="project" value="UniProtKB-KW"/>
</dbReference>
<organism evidence="13 14">
    <name type="scientific">Phaeocystidibacter marisrubri</name>
    <dbReference type="NCBI Taxonomy" id="1577780"/>
    <lineage>
        <taxon>Bacteria</taxon>
        <taxon>Pseudomonadati</taxon>
        <taxon>Bacteroidota</taxon>
        <taxon>Flavobacteriia</taxon>
        <taxon>Flavobacteriales</taxon>
        <taxon>Phaeocystidibacteraceae</taxon>
        <taxon>Phaeocystidibacter</taxon>
    </lineage>
</organism>
<keyword evidence="5 12" id="KW-0812">Transmembrane</keyword>
<dbReference type="GO" id="GO:0005886">
    <property type="term" value="C:plasma membrane"/>
    <property type="evidence" value="ECO:0007669"/>
    <property type="project" value="UniProtKB-SubCell"/>
</dbReference>
<evidence type="ECO:0000256" key="3">
    <source>
        <dbReference type="ARBA" id="ARBA00022448"/>
    </source>
</evidence>
<dbReference type="RefSeq" id="WP_151692075.1">
    <property type="nucleotide sequence ID" value="NZ_BMGX01000002.1"/>
</dbReference>
<dbReference type="CDD" id="cd10326">
    <property type="entry name" value="SLC5sbd_NIS-like"/>
    <property type="match status" value="1"/>
</dbReference>
<evidence type="ECO:0000256" key="8">
    <source>
        <dbReference type="ARBA" id="ARBA00023065"/>
    </source>
</evidence>
<dbReference type="PANTHER" id="PTHR42985">
    <property type="entry name" value="SODIUM-COUPLED MONOCARBOXYLATE TRANSPORTER"/>
    <property type="match status" value="1"/>
</dbReference>
<feature type="transmembrane region" description="Helical" evidence="12">
    <location>
        <begin position="182"/>
        <end position="200"/>
    </location>
</feature>
<keyword evidence="14" id="KW-1185">Reference proteome</keyword>
<comment type="subcellular location">
    <subcellularLocation>
        <location evidence="1">Cell membrane</location>
        <topology evidence="1">Multi-pass membrane protein</topology>
    </subcellularLocation>
</comment>
<keyword evidence="7" id="KW-0915">Sodium</keyword>
<comment type="similarity">
    <text evidence="2 11">Belongs to the sodium:solute symporter (SSF) (TC 2.A.21) family.</text>
</comment>
<dbReference type="OrthoDB" id="891563at2"/>
<keyword evidence="9 12" id="KW-0472">Membrane</keyword>
<evidence type="ECO:0000256" key="4">
    <source>
        <dbReference type="ARBA" id="ARBA00022475"/>
    </source>
</evidence>
<evidence type="ECO:0000256" key="2">
    <source>
        <dbReference type="ARBA" id="ARBA00006434"/>
    </source>
</evidence>
<evidence type="ECO:0000256" key="11">
    <source>
        <dbReference type="RuleBase" id="RU362091"/>
    </source>
</evidence>
<feature type="transmembrane region" description="Helical" evidence="12">
    <location>
        <begin position="326"/>
        <end position="349"/>
    </location>
</feature>
<evidence type="ECO:0000256" key="12">
    <source>
        <dbReference type="SAM" id="Phobius"/>
    </source>
</evidence>
<evidence type="ECO:0000256" key="5">
    <source>
        <dbReference type="ARBA" id="ARBA00022692"/>
    </source>
</evidence>
<feature type="transmembrane region" description="Helical" evidence="12">
    <location>
        <begin position="480"/>
        <end position="501"/>
    </location>
</feature>
<evidence type="ECO:0000313" key="14">
    <source>
        <dbReference type="Proteomes" id="UP000484164"/>
    </source>
</evidence>
<dbReference type="AlphaFoldDB" id="A0A6L3ZI34"/>
<keyword evidence="6 12" id="KW-1133">Transmembrane helix</keyword>
<dbReference type="EMBL" id="WBVQ01000001">
    <property type="protein sequence ID" value="KAB2817497.1"/>
    <property type="molecule type" value="Genomic_DNA"/>
</dbReference>
<dbReference type="Pfam" id="PF00474">
    <property type="entry name" value="SSF"/>
    <property type="match status" value="1"/>
</dbReference>
<dbReference type="PROSITE" id="PS50283">
    <property type="entry name" value="NA_SOLUT_SYMP_3"/>
    <property type="match status" value="1"/>
</dbReference>
<dbReference type="InterPro" id="IPR038377">
    <property type="entry name" value="Na/Glc_symporter_sf"/>
</dbReference>
<dbReference type="PANTHER" id="PTHR42985:SF47">
    <property type="entry name" value="INTEGRAL MEMBRANE TRANSPORT PROTEIN"/>
    <property type="match status" value="1"/>
</dbReference>
<reference evidence="13 14" key="1">
    <citation type="submission" date="2019-10" db="EMBL/GenBank/DDBJ databases">
        <title>Genome sequence of Phaeocystidibacter marisrubri JCM30614 (type strain).</title>
        <authorList>
            <person name="Bowman J.P."/>
        </authorList>
    </citation>
    <scope>NUCLEOTIDE SEQUENCE [LARGE SCALE GENOMIC DNA]</scope>
    <source>
        <strain evidence="13 14">JCM 30614</strain>
    </source>
</reference>
<name>A0A6L3ZI34_9FLAO</name>
<keyword evidence="8" id="KW-0406">Ion transport</keyword>
<evidence type="ECO:0000256" key="9">
    <source>
        <dbReference type="ARBA" id="ARBA00023136"/>
    </source>
</evidence>
<feature type="transmembrane region" description="Helical" evidence="12">
    <location>
        <begin position="398"/>
        <end position="416"/>
    </location>
</feature>
<feature type="transmembrane region" description="Helical" evidence="12">
    <location>
        <begin position="152"/>
        <end position="170"/>
    </location>
</feature>
<evidence type="ECO:0000256" key="7">
    <source>
        <dbReference type="ARBA" id="ARBA00023053"/>
    </source>
</evidence>
<comment type="caution">
    <text evidence="13">The sequence shown here is derived from an EMBL/GenBank/DDBJ whole genome shotgun (WGS) entry which is preliminary data.</text>
</comment>
<feature type="transmembrane region" description="Helical" evidence="12">
    <location>
        <begin position="77"/>
        <end position="96"/>
    </location>
</feature>
<protein>
    <submittedName>
        <fullName evidence="13">Sodium:solute symporter</fullName>
    </submittedName>
</protein>
<dbReference type="Proteomes" id="UP000484164">
    <property type="component" value="Unassembled WGS sequence"/>
</dbReference>
<gene>
    <name evidence="13" type="ORF">F8C82_03615</name>
</gene>
<keyword evidence="10" id="KW-0739">Sodium transport</keyword>
<feature type="transmembrane region" description="Helical" evidence="12">
    <location>
        <begin position="285"/>
        <end position="306"/>
    </location>
</feature>
<feature type="transmembrane region" description="Helical" evidence="12">
    <location>
        <begin position="41"/>
        <end position="65"/>
    </location>
</feature>
<evidence type="ECO:0000256" key="6">
    <source>
        <dbReference type="ARBA" id="ARBA00022989"/>
    </source>
</evidence>
<feature type="transmembrane region" description="Helical" evidence="12">
    <location>
        <begin position="422"/>
        <end position="443"/>
    </location>
</feature>
<keyword evidence="3" id="KW-0813">Transport</keyword>
<evidence type="ECO:0000313" key="13">
    <source>
        <dbReference type="EMBL" id="KAB2817497.1"/>
    </source>
</evidence>
<dbReference type="Gene3D" id="1.20.1730.10">
    <property type="entry name" value="Sodium/glucose cotransporter"/>
    <property type="match status" value="1"/>
</dbReference>
<feature type="transmembrane region" description="Helical" evidence="12">
    <location>
        <begin position="455"/>
        <end position="474"/>
    </location>
</feature>
<dbReference type="GO" id="GO:0015293">
    <property type="term" value="F:symporter activity"/>
    <property type="evidence" value="ECO:0007669"/>
    <property type="project" value="TreeGrafter"/>
</dbReference>
<dbReference type="InterPro" id="IPR001734">
    <property type="entry name" value="Na/solute_symporter"/>
</dbReference>
<evidence type="ECO:0000256" key="10">
    <source>
        <dbReference type="ARBA" id="ARBA00023201"/>
    </source>
</evidence>
<sequence length="504" mass="55891">MNANLILLLILLYFAVLLIIAKVTGKNDSNETFFTGNRNSPWYVVAFGMIGASLSGVTFISVPGWVAGSQFSYMQMVLGYFAGYMVIAHVLLPLYYRLNLTSIYSYLEERFGRSTYKTGASFFLLSRIVGASFRLFLVANILQFTVFEAMGVPFWVTVSGTISLIWIYTFRGGIKTIVYTDTLQTLFMLGAVGLTVYYLSDAIVPEGVSLTQYISESSMSRVFFLGQESGEGGFWGSFFGDDSKRHFLKQFLGGMFITICMTGLDQDMMQKNLTCRSLKDAQKNMYGLSTSLIFVNLLFLALGVLLYDYGSAMGLPAADDNLFPTIALGGHLPVIVGVMFIIGLIAAAYSSADSALAALTTSFCVDILEIDRRKEVTTPIDSDLLKNDERSLVRKRRLVHIGMSITILIVIILFKYTAPQNVISRIFEAAGYTYGPLLGLYSFGLFTSLKVRDKWVPLAAIASPILTFLFNMYSEQLIGYTAGFELLLINGAIMFMLLLALHRR</sequence>
<proteinExistence type="inferred from homology"/>
<dbReference type="InterPro" id="IPR051163">
    <property type="entry name" value="Sodium:Solute_Symporter_SSF"/>
</dbReference>
<evidence type="ECO:0000256" key="1">
    <source>
        <dbReference type="ARBA" id="ARBA00004651"/>
    </source>
</evidence>